<reference evidence="2" key="2">
    <citation type="submission" date="2022-10" db="EMBL/GenBank/DDBJ databases">
        <authorList>
            <consortium name="ENA_rothamsted_submissions"/>
            <consortium name="culmorum"/>
            <person name="King R."/>
        </authorList>
    </citation>
    <scope>NUCLEOTIDE SEQUENCE</scope>
</reference>
<feature type="region of interest" description="Disordered" evidence="1">
    <location>
        <begin position="380"/>
        <end position="538"/>
    </location>
</feature>
<feature type="compositionally biased region" description="Basic and acidic residues" evidence="1">
    <location>
        <begin position="479"/>
        <end position="489"/>
    </location>
</feature>
<feature type="compositionally biased region" description="Polar residues" evidence="1">
    <location>
        <begin position="303"/>
        <end position="314"/>
    </location>
</feature>
<feature type="region of interest" description="Disordered" evidence="1">
    <location>
        <begin position="192"/>
        <end position="227"/>
    </location>
</feature>
<name>A0A9P0DU50_PHACE</name>
<protein>
    <submittedName>
        <fullName evidence="2">Uncharacterized protein</fullName>
    </submittedName>
</protein>
<feature type="compositionally biased region" description="Low complexity" evidence="1">
    <location>
        <begin position="408"/>
        <end position="434"/>
    </location>
</feature>
<dbReference type="Proteomes" id="UP001153737">
    <property type="component" value="Chromosome 7"/>
</dbReference>
<evidence type="ECO:0000256" key="1">
    <source>
        <dbReference type="SAM" id="MobiDB-lite"/>
    </source>
</evidence>
<feature type="region of interest" description="Disordered" evidence="1">
    <location>
        <begin position="245"/>
        <end position="367"/>
    </location>
</feature>
<feature type="compositionally biased region" description="Low complexity" evidence="1">
    <location>
        <begin position="203"/>
        <end position="214"/>
    </location>
</feature>
<feature type="compositionally biased region" description="Polar residues" evidence="1">
    <location>
        <begin position="343"/>
        <end position="352"/>
    </location>
</feature>
<proteinExistence type="predicted"/>
<organism evidence="2 3">
    <name type="scientific">Phaedon cochleariae</name>
    <name type="common">Mustard beetle</name>
    <dbReference type="NCBI Taxonomy" id="80249"/>
    <lineage>
        <taxon>Eukaryota</taxon>
        <taxon>Metazoa</taxon>
        <taxon>Ecdysozoa</taxon>
        <taxon>Arthropoda</taxon>
        <taxon>Hexapoda</taxon>
        <taxon>Insecta</taxon>
        <taxon>Pterygota</taxon>
        <taxon>Neoptera</taxon>
        <taxon>Endopterygota</taxon>
        <taxon>Coleoptera</taxon>
        <taxon>Polyphaga</taxon>
        <taxon>Cucujiformia</taxon>
        <taxon>Chrysomeloidea</taxon>
        <taxon>Chrysomelidae</taxon>
        <taxon>Chrysomelinae</taxon>
        <taxon>Chrysomelini</taxon>
        <taxon>Phaedon</taxon>
    </lineage>
</organism>
<dbReference type="OrthoDB" id="410267at2759"/>
<sequence>MDSNFLSTYSRSYLDNGMTTTRGSNVSVLHLRSTSEPWETTPSPAYQQTSTPSARSYLINRSSNIPPLTKHQSLGSTNTRDYKWQNSPSFHSGGEVNSPDMFVGAGNCNRELSPVRWCDREVDGVYLNKSGWVQVQQRSLDESKRFSYTGKQSSLQAKRSQVKLSDYHFNSEPSSAYVSDRPAYLSLQSRDYDRKAASPSPPHESFSSPSVTPIISPPPAFQDKNRSFSKTRTFFGKTPFLPRSDAIVDSDASPPPSPQWKSSVQSSQIRKPKVTTPSPITEKPLRNVARMPQTKSLEDTTANRRSQFSQHYKGSSSSSSSSMGFRSLDSNFNRPGIIMPRLSENTDSSVDQYQDADEEDNNSSSINMSMMPILSLGVKNNAQPREKDKISPSGRSSSRSIHHRSQLRRSPAGSDSNKNHSSSSSSSNEFLSKSPPRPSPAQQQVRRSAPSRGYQPSRSQEMEEAAVQRVRRSRSLQLPEKKPPPHGREPPPPPPRAAPQQLRASPDALRAAKMGSAAAKRLAQGKPPSSETEGLDEDMMREAEVVAGFLYGNRSRAAAQALLMHRYNNNSISKEEKNKEINKPINNGLTVYYVGNPKKDPQKVLVRGATSPSLPSSKQSFERQDIKNPCTSDTCDFWPHCAHSVYIELLEDYNANSDTESNIVTIRIKLTLYKLVNQIPWRTNPIRLFLQRQSYPNNFISLDYC</sequence>
<dbReference type="AlphaFoldDB" id="A0A9P0DU50"/>
<reference evidence="2" key="1">
    <citation type="submission" date="2022-01" db="EMBL/GenBank/DDBJ databases">
        <authorList>
            <person name="King R."/>
        </authorList>
    </citation>
    <scope>NUCLEOTIDE SEQUENCE</scope>
</reference>
<dbReference type="EMBL" id="OU896713">
    <property type="protein sequence ID" value="CAH1176312.1"/>
    <property type="molecule type" value="Genomic_DNA"/>
</dbReference>
<gene>
    <name evidence="2" type="ORF">PHAECO_LOCUS10884</name>
</gene>
<evidence type="ECO:0000313" key="3">
    <source>
        <dbReference type="Proteomes" id="UP001153737"/>
    </source>
</evidence>
<evidence type="ECO:0000313" key="2">
    <source>
        <dbReference type="EMBL" id="CAH1176312.1"/>
    </source>
</evidence>
<accession>A0A9P0DU50</accession>
<feature type="compositionally biased region" description="Polar residues" evidence="1">
    <location>
        <begin position="259"/>
        <end position="279"/>
    </location>
</feature>
<keyword evidence="3" id="KW-1185">Reference proteome</keyword>